<evidence type="ECO:0000256" key="1">
    <source>
        <dbReference type="SAM" id="Coils"/>
    </source>
</evidence>
<keyword evidence="3" id="KW-1133">Transmembrane helix</keyword>
<feature type="region of interest" description="Disordered" evidence="2">
    <location>
        <begin position="328"/>
        <end position="362"/>
    </location>
</feature>
<proteinExistence type="predicted"/>
<evidence type="ECO:0000313" key="5">
    <source>
        <dbReference type="Proteomes" id="UP001244011"/>
    </source>
</evidence>
<evidence type="ECO:0000313" key="4">
    <source>
        <dbReference type="EMBL" id="KAK1769698.1"/>
    </source>
</evidence>
<organism evidence="4 5">
    <name type="scientific">Phialemonium atrogriseum</name>
    <dbReference type="NCBI Taxonomy" id="1093897"/>
    <lineage>
        <taxon>Eukaryota</taxon>
        <taxon>Fungi</taxon>
        <taxon>Dikarya</taxon>
        <taxon>Ascomycota</taxon>
        <taxon>Pezizomycotina</taxon>
        <taxon>Sordariomycetes</taxon>
        <taxon>Sordariomycetidae</taxon>
        <taxon>Cephalothecales</taxon>
        <taxon>Cephalothecaceae</taxon>
        <taxon>Phialemonium</taxon>
    </lineage>
</organism>
<gene>
    <name evidence="4" type="ORF">QBC33DRAFT_531677</name>
</gene>
<feature type="region of interest" description="Disordered" evidence="2">
    <location>
        <begin position="1"/>
        <end position="33"/>
    </location>
</feature>
<dbReference type="RefSeq" id="XP_060285911.1">
    <property type="nucleotide sequence ID" value="XM_060427315.1"/>
</dbReference>
<sequence>MSSNGADSPRPLPPHRPRHQITRSISELSSPIRLHRHEHSSLLRRERERECDDRILTPHSTSSTLLAMESRAGSKSEGVTPNLSPNPSRRPSILAASGDDSGPVAGPGYTVARTLPREEQLRQQRQKAAARVTFEAPTLNDWTQVRKLKMVLYSGLKSSLADLSTFSNTTTRRLDDTYYSVLEKLGMLQSMVIALKELASTSQETNANFKKETEELVSEVCSQLDSFGQFEDQEERIESLKSRVHAGREKIEALSNRVDSVRERIEGWERADGEWQERTRRRLKAIWVVTSAIAFILVLILISAQYVPTSIEEATVRVANESLNYIRHASPGNGTQHGTPGGDGRDLLGSPSKGATEDHLLPPDDRLRIFDEL</sequence>
<feature type="region of interest" description="Disordered" evidence="2">
    <location>
        <begin position="53"/>
        <end position="109"/>
    </location>
</feature>
<accession>A0AAJ0C653</accession>
<feature type="compositionally biased region" description="Low complexity" evidence="2">
    <location>
        <begin position="81"/>
        <end position="92"/>
    </location>
</feature>
<comment type="caution">
    <text evidence="4">The sequence shown here is derived from an EMBL/GenBank/DDBJ whole genome shotgun (WGS) entry which is preliminary data.</text>
</comment>
<keyword evidence="3" id="KW-0472">Membrane</keyword>
<reference evidence="4" key="1">
    <citation type="submission" date="2023-06" db="EMBL/GenBank/DDBJ databases">
        <title>Genome-scale phylogeny and comparative genomics of the fungal order Sordariales.</title>
        <authorList>
            <consortium name="Lawrence Berkeley National Laboratory"/>
            <person name="Hensen N."/>
            <person name="Bonometti L."/>
            <person name="Westerberg I."/>
            <person name="Brannstrom I.O."/>
            <person name="Guillou S."/>
            <person name="Cros-Aarteil S."/>
            <person name="Calhoun S."/>
            <person name="Haridas S."/>
            <person name="Kuo A."/>
            <person name="Mondo S."/>
            <person name="Pangilinan J."/>
            <person name="Riley R."/>
            <person name="Labutti K."/>
            <person name="Andreopoulos B."/>
            <person name="Lipzen A."/>
            <person name="Chen C."/>
            <person name="Yanf M."/>
            <person name="Daum C."/>
            <person name="Ng V."/>
            <person name="Clum A."/>
            <person name="Steindorff A."/>
            <person name="Ohm R."/>
            <person name="Martin F."/>
            <person name="Silar P."/>
            <person name="Natvig D."/>
            <person name="Lalanne C."/>
            <person name="Gautier V."/>
            <person name="Ament-Velasquez S.L."/>
            <person name="Kruys A."/>
            <person name="Hutchinson M.I."/>
            <person name="Powell A.J."/>
            <person name="Barry K."/>
            <person name="Miller A.N."/>
            <person name="Grigoriev I.V."/>
            <person name="Debuchy R."/>
            <person name="Gladieux P."/>
            <person name="Thoren M.H."/>
            <person name="Johannesson H."/>
        </authorList>
    </citation>
    <scope>NUCLEOTIDE SEQUENCE</scope>
    <source>
        <strain evidence="4">8032-3</strain>
    </source>
</reference>
<dbReference type="AlphaFoldDB" id="A0AAJ0C653"/>
<dbReference type="GeneID" id="85310502"/>
<evidence type="ECO:0000256" key="2">
    <source>
        <dbReference type="SAM" id="MobiDB-lite"/>
    </source>
</evidence>
<keyword evidence="5" id="KW-1185">Reference proteome</keyword>
<feature type="coiled-coil region" evidence="1">
    <location>
        <begin position="230"/>
        <end position="271"/>
    </location>
</feature>
<name>A0AAJ0C653_9PEZI</name>
<dbReference type="Proteomes" id="UP001244011">
    <property type="component" value="Unassembled WGS sequence"/>
</dbReference>
<evidence type="ECO:0000256" key="3">
    <source>
        <dbReference type="SAM" id="Phobius"/>
    </source>
</evidence>
<keyword evidence="3" id="KW-0812">Transmembrane</keyword>
<keyword evidence="1" id="KW-0175">Coiled coil</keyword>
<feature type="transmembrane region" description="Helical" evidence="3">
    <location>
        <begin position="285"/>
        <end position="307"/>
    </location>
</feature>
<dbReference type="EMBL" id="MU839002">
    <property type="protein sequence ID" value="KAK1769698.1"/>
    <property type="molecule type" value="Genomic_DNA"/>
</dbReference>
<protein>
    <submittedName>
        <fullName evidence="4">Uncharacterized protein</fullName>
    </submittedName>
</protein>